<proteinExistence type="predicted"/>
<dbReference type="GO" id="GO:0004672">
    <property type="term" value="F:protein kinase activity"/>
    <property type="evidence" value="ECO:0007669"/>
    <property type="project" value="UniProtKB-ARBA"/>
</dbReference>
<dbReference type="SUPFAM" id="SSF47226">
    <property type="entry name" value="Histidine-containing phosphotransfer domain, HPT domain"/>
    <property type="match status" value="1"/>
</dbReference>
<accession>A0A5C6B8Y7</accession>
<keyword evidence="3" id="KW-1185">Reference proteome</keyword>
<dbReference type="Proteomes" id="UP000320176">
    <property type="component" value="Unassembled WGS sequence"/>
</dbReference>
<comment type="caution">
    <text evidence="2">The sequence shown here is derived from an EMBL/GenBank/DDBJ whole genome shotgun (WGS) entry which is preliminary data.</text>
</comment>
<gene>
    <name evidence="2" type="ORF">Pla52n_10130</name>
</gene>
<dbReference type="EMBL" id="SJPN01000001">
    <property type="protein sequence ID" value="TWU08430.1"/>
    <property type="molecule type" value="Genomic_DNA"/>
</dbReference>
<reference evidence="2 3" key="1">
    <citation type="submission" date="2019-02" db="EMBL/GenBank/DDBJ databases">
        <title>Deep-cultivation of Planctomycetes and their phenomic and genomic characterization uncovers novel biology.</title>
        <authorList>
            <person name="Wiegand S."/>
            <person name="Jogler M."/>
            <person name="Boedeker C."/>
            <person name="Pinto D."/>
            <person name="Vollmers J."/>
            <person name="Rivas-Marin E."/>
            <person name="Kohn T."/>
            <person name="Peeters S.H."/>
            <person name="Heuer A."/>
            <person name="Rast P."/>
            <person name="Oberbeckmann S."/>
            <person name="Bunk B."/>
            <person name="Jeske O."/>
            <person name="Meyerdierks A."/>
            <person name="Storesund J.E."/>
            <person name="Kallscheuer N."/>
            <person name="Luecker S."/>
            <person name="Lage O.M."/>
            <person name="Pohl T."/>
            <person name="Merkel B.J."/>
            <person name="Hornburger P."/>
            <person name="Mueller R.-W."/>
            <person name="Bruemmer F."/>
            <person name="Labrenz M."/>
            <person name="Spormann A.M."/>
            <person name="Op Den Camp H."/>
            <person name="Overmann J."/>
            <person name="Amann R."/>
            <person name="Jetten M.S.M."/>
            <person name="Mascher T."/>
            <person name="Medema M.H."/>
            <person name="Devos D.P."/>
            <person name="Kaster A.-K."/>
            <person name="Ovreas L."/>
            <person name="Rohde M."/>
            <person name="Galperin M.Y."/>
            <person name="Jogler C."/>
        </authorList>
    </citation>
    <scope>NUCLEOTIDE SEQUENCE [LARGE SCALE GENOMIC DNA]</scope>
    <source>
        <strain evidence="2 3">Pla52n</strain>
    </source>
</reference>
<dbReference type="InterPro" id="IPR008207">
    <property type="entry name" value="Sig_transdc_His_kin_Hpt_dom"/>
</dbReference>
<dbReference type="Pfam" id="PF01627">
    <property type="entry name" value="Hpt"/>
    <property type="match status" value="1"/>
</dbReference>
<name>A0A5C6B8Y7_9BACT</name>
<organism evidence="2 3">
    <name type="scientific">Stieleria varia</name>
    <dbReference type="NCBI Taxonomy" id="2528005"/>
    <lineage>
        <taxon>Bacteria</taxon>
        <taxon>Pseudomonadati</taxon>
        <taxon>Planctomycetota</taxon>
        <taxon>Planctomycetia</taxon>
        <taxon>Pirellulales</taxon>
        <taxon>Pirellulaceae</taxon>
        <taxon>Stieleria</taxon>
    </lineage>
</organism>
<protein>
    <submittedName>
        <fullName evidence="2">Hpt domain protein</fullName>
    </submittedName>
</protein>
<feature type="domain" description="HPt" evidence="1">
    <location>
        <begin position="27"/>
        <end position="101"/>
    </location>
</feature>
<dbReference type="AlphaFoldDB" id="A0A5C6B8Y7"/>
<evidence type="ECO:0000313" key="2">
    <source>
        <dbReference type="EMBL" id="TWU08430.1"/>
    </source>
</evidence>
<dbReference type="RefSeq" id="WP_146518475.1">
    <property type="nucleotide sequence ID" value="NZ_CP151726.1"/>
</dbReference>
<dbReference type="Gene3D" id="1.20.120.160">
    <property type="entry name" value="HPT domain"/>
    <property type="match status" value="1"/>
</dbReference>
<evidence type="ECO:0000313" key="3">
    <source>
        <dbReference type="Proteomes" id="UP000320176"/>
    </source>
</evidence>
<evidence type="ECO:0000259" key="1">
    <source>
        <dbReference type="Pfam" id="PF01627"/>
    </source>
</evidence>
<sequence length="117" mass="12921">MTDDQRIRFAEALKRVAGEEDTLQVLAQITSEDAPELLSNLDDAIANEDTVVVAQIAHALKGMLSVFETGDPVSELQPIIDAARRRDVESMRSLYRANSRKIQALLNEIDAVSLVEN</sequence>
<dbReference type="InterPro" id="IPR036641">
    <property type="entry name" value="HPT_dom_sf"/>
</dbReference>
<dbReference type="GO" id="GO:0000160">
    <property type="term" value="P:phosphorelay signal transduction system"/>
    <property type="evidence" value="ECO:0007669"/>
    <property type="project" value="InterPro"/>
</dbReference>
<dbReference type="OrthoDB" id="280534at2"/>